<dbReference type="EMBL" id="CADIKC010000001">
    <property type="protein sequence ID" value="CAB3652569.1"/>
    <property type="molecule type" value="Genomic_DNA"/>
</dbReference>
<keyword evidence="3" id="KW-1185">Reference proteome</keyword>
<evidence type="ECO:0000256" key="1">
    <source>
        <dbReference type="SAM" id="MobiDB-lite"/>
    </source>
</evidence>
<dbReference type="GeneID" id="97039873"/>
<reference evidence="2 3" key="1">
    <citation type="submission" date="2020-04" db="EMBL/GenBank/DDBJ databases">
        <authorList>
            <person name="De Canck E."/>
        </authorList>
    </citation>
    <scope>NUCLEOTIDE SEQUENCE [LARGE SCALE GENOMIC DNA]</scope>
    <source>
        <strain evidence="2 3">LMG 24238</strain>
    </source>
</reference>
<proteinExistence type="predicted"/>
<sequence length="236" mass="24358">MSPDPINTNTSVTTPPPPELPSSKDAASTDSTSDRSNDALITALKQTLTRLGIDASTGLTISDNINDNSDSSSLHRRVSASSASLVAALYQALELQRSIAAANGLSTSGKETKDALSAAADIQPSSSAVSGYRDLGAQIADLAKMSGTVASDDDGDTDEWDFDIDNSNNTSSAVTKPGDPMTAAMEQLNQALRDHVAALAQNANAKVSLAAVLDGLSDETKGVQWRPLGVLIDVQA</sequence>
<dbReference type="AlphaFoldDB" id="A0A6J5AC12"/>
<evidence type="ECO:0000313" key="2">
    <source>
        <dbReference type="EMBL" id="CAB3652569.1"/>
    </source>
</evidence>
<feature type="compositionally biased region" description="Low complexity" evidence="1">
    <location>
        <begin position="1"/>
        <end position="13"/>
    </location>
</feature>
<gene>
    <name evidence="2" type="ORF">LMG24238_01225</name>
</gene>
<name>A0A6J5AC12_9BURK</name>
<evidence type="ECO:0000313" key="3">
    <source>
        <dbReference type="Proteomes" id="UP000494255"/>
    </source>
</evidence>
<dbReference type="RefSeq" id="WP_175049498.1">
    <property type="nucleotide sequence ID" value="NZ_CADIKC010000001.1"/>
</dbReference>
<dbReference type="Proteomes" id="UP000494255">
    <property type="component" value="Unassembled WGS sequence"/>
</dbReference>
<accession>A0A6J5AC12</accession>
<protein>
    <submittedName>
        <fullName evidence="2">Uncharacterized protein</fullName>
    </submittedName>
</protein>
<organism evidence="2 3">
    <name type="scientific">Paraburkholderia sediminicola</name>
    <dbReference type="NCBI Taxonomy" id="458836"/>
    <lineage>
        <taxon>Bacteria</taxon>
        <taxon>Pseudomonadati</taxon>
        <taxon>Pseudomonadota</taxon>
        <taxon>Betaproteobacteria</taxon>
        <taxon>Burkholderiales</taxon>
        <taxon>Burkholderiaceae</taxon>
        <taxon>Paraburkholderia</taxon>
    </lineage>
</organism>
<feature type="region of interest" description="Disordered" evidence="1">
    <location>
        <begin position="1"/>
        <end position="38"/>
    </location>
</feature>